<dbReference type="GO" id="GO:0006730">
    <property type="term" value="P:one-carbon metabolic process"/>
    <property type="evidence" value="ECO:0007669"/>
    <property type="project" value="UniProtKB-KW"/>
</dbReference>
<evidence type="ECO:0000256" key="5">
    <source>
        <dbReference type="ARBA" id="ARBA00022840"/>
    </source>
</evidence>
<organism evidence="11 12">
    <name type="scientific">Rhodosalinus sediminis</name>
    <dbReference type="NCBI Taxonomy" id="1940533"/>
    <lineage>
        <taxon>Bacteria</taxon>
        <taxon>Pseudomonadati</taxon>
        <taxon>Pseudomonadota</taxon>
        <taxon>Alphaproteobacteria</taxon>
        <taxon>Rhodobacterales</taxon>
        <taxon>Paracoccaceae</taxon>
        <taxon>Rhodosalinus</taxon>
    </lineage>
</organism>
<dbReference type="Pfam" id="PF02772">
    <property type="entry name" value="S-AdoMet_synt_M"/>
    <property type="match status" value="1"/>
</dbReference>
<feature type="domain" description="S-adenosylmethionine synthetase central" evidence="9">
    <location>
        <begin position="111"/>
        <end position="206"/>
    </location>
</feature>
<dbReference type="PANTHER" id="PTHR11964">
    <property type="entry name" value="S-ADENOSYLMETHIONINE SYNTHETASE"/>
    <property type="match status" value="1"/>
</dbReference>
<keyword evidence="2 11" id="KW-0808">Transferase</keyword>
<proteinExistence type="predicted"/>
<name>A0A3D9BYC6_9RHOB</name>
<evidence type="ECO:0000256" key="7">
    <source>
        <dbReference type="ARBA" id="ARBA00022958"/>
    </source>
</evidence>
<feature type="domain" description="S-adenosylmethionine synthetase N-terminal" evidence="8">
    <location>
        <begin position="4"/>
        <end position="80"/>
    </location>
</feature>
<dbReference type="AlphaFoldDB" id="A0A3D9BYC6"/>
<dbReference type="InterPro" id="IPR022630">
    <property type="entry name" value="S-AdoMet_synt_C"/>
</dbReference>
<dbReference type="InterPro" id="IPR002133">
    <property type="entry name" value="S-AdoMet_synthetase"/>
</dbReference>
<dbReference type="Proteomes" id="UP000257131">
    <property type="component" value="Unassembled WGS sequence"/>
</dbReference>
<evidence type="ECO:0000259" key="8">
    <source>
        <dbReference type="Pfam" id="PF00438"/>
    </source>
</evidence>
<dbReference type="Gene3D" id="3.30.300.10">
    <property type="match status" value="3"/>
</dbReference>
<dbReference type="SUPFAM" id="SSF55973">
    <property type="entry name" value="S-adenosylmethionine synthetase"/>
    <property type="match status" value="3"/>
</dbReference>
<dbReference type="GO" id="GO:0005524">
    <property type="term" value="F:ATP binding"/>
    <property type="evidence" value="ECO:0007669"/>
    <property type="project" value="UniProtKB-KW"/>
</dbReference>
<dbReference type="GO" id="GO:0004478">
    <property type="term" value="F:methionine adenosyltransferase activity"/>
    <property type="evidence" value="ECO:0007669"/>
    <property type="project" value="InterPro"/>
</dbReference>
<evidence type="ECO:0000256" key="2">
    <source>
        <dbReference type="ARBA" id="ARBA00022679"/>
    </source>
</evidence>
<evidence type="ECO:0000313" key="12">
    <source>
        <dbReference type="Proteomes" id="UP000257131"/>
    </source>
</evidence>
<dbReference type="GO" id="GO:0006556">
    <property type="term" value="P:S-adenosylmethionine biosynthetic process"/>
    <property type="evidence" value="ECO:0007669"/>
    <property type="project" value="InterPro"/>
</dbReference>
<dbReference type="OrthoDB" id="9801686at2"/>
<comment type="caution">
    <text evidence="11">The sequence shown here is derived from an EMBL/GenBank/DDBJ whole genome shotgun (WGS) entry which is preliminary data.</text>
</comment>
<evidence type="ECO:0000256" key="1">
    <source>
        <dbReference type="ARBA" id="ARBA00022563"/>
    </source>
</evidence>
<protein>
    <submittedName>
        <fullName evidence="11">Methionine adenosyltransferase</fullName>
    </submittedName>
</protein>
<evidence type="ECO:0000256" key="6">
    <source>
        <dbReference type="ARBA" id="ARBA00022842"/>
    </source>
</evidence>
<gene>
    <name evidence="11" type="ORF">DRV84_02750</name>
</gene>
<accession>A0A3D9BYC6</accession>
<dbReference type="InterPro" id="IPR022628">
    <property type="entry name" value="S-AdoMet_synt_N"/>
</dbReference>
<dbReference type="Pfam" id="PF00438">
    <property type="entry name" value="S-AdoMet_synt_N"/>
    <property type="match status" value="1"/>
</dbReference>
<keyword evidence="3" id="KW-0479">Metal-binding</keyword>
<keyword evidence="6" id="KW-0460">Magnesium</keyword>
<reference evidence="11 12" key="1">
    <citation type="journal article" date="2017" name="Int. J. Syst. Evol. Microbiol.">
        <title>Rhodosalinus sediminis gen. nov., sp. nov., isolated from marine saltern.</title>
        <authorList>
            <person name="Guo L.Y."/>
            <person name="Ling S.K."/>
            <person name="Li C.M."/>
            <person name="Chen G.J."/>
            <person name="Du Z.J."/>
        </authorList>
    </citation>
    <scope>NUCLEOTIDE SEQUENCE [LARGE SCALE GENOMIC DNA]</scope>
    <source>
        <strain evidence="11 12">WDN1C137</strain>
    </source>
</reference>
<evidence type="ECO:0000256" key="3">
    <source>
        <dbReference type="ARBA" id="ARBA00022723"/>
    </source>
</evidence>
<dbReference type="RefSeq" id="WP_115978329.1">
    <property type="nucleotide sequence ID" value="NZ_QOHR01000002.1"/>
</dbReference>
<dbReference type="EMBL" id="QOHR01000002">
    <property type="protein sequence ID" value="REC58499.1"/>
    <property type="molecule type" value="Genomic_DNA"/>
</dbReference>
<keyword evidence="4" id="KW-0547">Nucleotide-binding</keyword>
<evidence type="ECO:0000259" key="9">
    <source>
        <dbReference type="Pfam" id="PF02772"/>
    </source>
</evidence>
<evidence type="ECO:0000259" key="10">
    <source>
        <dbReference type="Pfam" id="PF02773"/>
    </source>
</evidence>
<dbReference type="InterPro" id="IPR022629">
    <property type="entry name" value="S-AdoMet_synt_central"/>
</dbReference>
<dbReference type="GO" id="GO:0046872">
    <property type="term" value="F:metal ion binding"/>
    <property type="evidence" value="ECO:0007669"/>
    <property type="project" value="UniProtKB-KW"/>
</dbReference>
<dbReference type="Pfam" id="PF02773">
    <property type="entry name" value="S-AdoMet_synt_C"/>
    <property type="match status" value="1"/>
</dbReference>
<sequence>MRNFVMTSESVTEGHPDKLCDQISDAVVDAYLATGVQAGVNAECAIATGVTFLSVRAGAEAPVDLAALTRRVMAEAGYPSGTGDAPTVMLDLARAPELGTAARARAHARHMVSAFGYACAGSPTAMPYPIEAAHRIAAALDAARRAGRLPWLAPDAQAQVAVTFRERRAVALGAVALSFGHEDMPGEEAARAELMREAVRPALAGLAVEPDAATRVILFPAHGRAGPQAHSGLTGRKSADDAYGAFIRRSGPALSGKDPSRIDRIAAYAARQAARAVIAAGLAEECEAQLSYIVGDEAPATVEVDTYGSGRAGDETLSRRLREVCDFRVGAIAERMGLWALPGARGGRFYRDLARYGHMGRDDLAPPWEDVGDLAARLA</sequence>
<evidence type="ECO:0000313" key="11">
    <source>
        <dbReference type="EMBL" id="REC58499.1"/>
    </source>
</evidence>
<keyword evidence="5" id="KW-0067">ATP-binding</keyword>
<feature type="domain" description="S-adenosylmethionine synthetase C-terminal" evidence="10">
    <location>
        <begin position="226"/>
        <end position="369"/>
    </location>
</feature>
<keyword evidence="7" id="KW-0630">Potassium</keyword>
<keyword evidence="12" id="KW-1185">Reference proteome</keyword>
<keyword evidence="1" id="KW-0554">One-carbon metabolism</keyword>
<dbReference type="PIRSF" id="PIRSF000497">
    <property type="entry name" value="MAT"/>
    <property type="match status" value="1"/>
</dbReference>
<evidence type="ECO:0000256" key="4">
    <source>
        <dbReference type="ARBA" id="ARBA00022741"/>
    </source>
</evidence>
<dbReference type="InterPro" id="IPR022636">
    <property type="entry name" value="S-AdoMet_synthetase_sfam"/>
</dbReference>